<gene>
    <name evidence="2" type="ORF">NESM_000282800</name>
</gene>
<feature type="compositionally biased region" description="Low complexity" evidence="1">
    <location>
        <begin position="1236"/>
        <end position="1267"/>
    </location>
</feature>
<reference evidence="2 3" key="1">
    <citation type="journal article" date="2021" name="MBio">
        <title>A New Model Trypanosomatid, Novymonas esmeraldas: Genomic Perception of Its 'Candidatus Pandoraea novymonadis' Endosymbiont.</title>
        <authorList>
            <person name="Zakharova A."/>
            <person name="Saura A."/>
            <person name="Butenko A."/>
            <person name="Podesvova L."/>
            <person name="Warmusova S."/>
            <person name="Kostygov A.Y."/>
            <person name="Nenarokova A."/>
            <person name="Lukes J."/>
            <person name="Opperdoes F.R."/>
            <person name="Yurchenko V."/>
        </authorList>
    </citation>
    <scope>NUCLEOTIDE SEQUENCE [LARGE SCALE GENOMIC DNA]</scope>
    <source>
        <strain evidence="2 3">E262AT.01</strain>
    </source>
</reference>
<feature type="compositionally biased region" description="Low complexity" evidence="1">
    <location>
        <begin position="88"/>
        <end position="105"/>
    </location>
</feature>
<comment type="caution">
    <text evidence="2">The sequence shown here is derived from an EMBL/GenBank/DDBJ whole genome shotgun (WGS) entry which is preliminary data.</text>
</comment>
<feature type="region of interest" description="Disordered" evidence="1">
    <location>
        <begin position="779"/>
        <end position="824"/>
    </location>
</feature>
<dbReference type="Proteomes" id="UP001430356">
    <property type="component" value="Unassembled WGS sequence"/>
</dbReference>
<feature type="compositionally biased region" description="Polar residues" evidence="1">
    <location>
        <begin position="1281"/>
        <end position="1292"/>
    </location>
</feature>
<dbReference type="EMBL" id="JAECZO010000025">
    <property type="protein sequence ID" value="KAK7202136.1"/>
    <property type="molecule type" value="Genomic_DNA"/>
</dbReference>
<feature type="compositionally biased region" description="Low complexity" evidence="1">
    <location>
        <begin position="1295"/>
        <end position="1309"/>
    </location>
</feature>
<feature type="compositionally biased region" description="Low complexity" evidence="1">
    <location>
        <begin position="862"/>
        <end position="871"/>
    </location>
</feature>
<feature type="region of interest" description="Disordered" evidence="1">
    <location>
        <begin position="1187"/>
        <end position="1207"/>
    </location>
</feature>
<feature type="compositionally biased region" description="Low complexity" evidence="1">
    <location>
        <begin position="371"/>
        <end position="382"/>
    </location>
</feature>
<accession>A0AAW0FBL0</accession>
<feature type="region of interest" description="Disordered" evidence="1">
    <location>
        <begin position="359"/>
        <end position="423"/>
    </location>
</feature>
<feature type="region of interest" description="Disordered" evidence="1">
    <location>
        <begin position="1"/>
        <end position="105"/>
    </location>
</feature>
<evidence type="ECO:0000313" key="3">
    <source>
        <dbReference type="Proteomes" id="UP001430356"/>
    </source>
</evidence>
<feature type="compositionally biased region" description="Basic and acidic residues" evidence="1">
    <location>
        <begin position="383"/>
        <end position="415"/>
    </location>
</feature>
<dbReference type="PANTHER" id="PTHR35615">
    <property type="entry name" value="PRESENT IN THE OUTER MITOCHONDRIAL MEMBRANE PROTEOME 22-RELATED"/>
    <property type="match status" value="1"/>
</dbReference>
<evidence type="ECO:0000313" key="2">
    <source>
        <dbReference type="EMBL" id="KAK7202136.1"/>
    </source>
</evidence>
<protein>
    <submittedName>
        <fullName evidence="2">Uncharacterized protein</fullName>
    </submittedName>
</protein>
<feature type="region of interest" description="Disordered" evidence="1">
    <location>
        <begin position="1222"/>
        <end position="1319"/>
    </location>
</feature>
<keyword evidence="3" id="KW-1185">Reference proteome</keyword>
<feature type="region of interest" description="Disordered" evidence="1">
    <location>
        <begin position="837"/>
        <end position="871"/>
    </location>
</feature>
<sequence length="1319" mass="134207">MSSSTAAAPAAKAPAKRPTAEPTSAPGARKPAAALAGPPPSAMKVSTGGKMIAPAATSAGAGPQAPPTANGVGAGPGHGGIMRPTENGAPGQFQQQQQQQQQQQPMMDGMMMMNGYGNGAYGNGTYGPGAMGGYGGVGNDYGGAAAPQPGGGSMYGGMGGYGSMGPGAGGSMYGSMGGANGMGSMYGGGMDGGAGGPMGSMFGGMGGPMGSMYGMGGPMGSMYGMGGPMGSMFGGMGGPMGSMYGMGGPMGSMYGMGGPMGSMYGMGGPMGSMYGGMGSMMGRSASFSSYGGNSIYGSMGGGSLLNIGSTRSIGGMWGTDSGYQVRRRRDNDIPTMAKMLQDDDDETRKRRIVTATAKQVEKDSVAKRSGAAAAPATDAAAAQEDKAKDTAEVSKPKADSDAKTKEEKAKTETKSRAAPGADAGAVLAREASTATVNKDKGAVADRNGIHGIIILEDPKSTAVAVEAVETWQKVSLKTAAGKPAECKVDEVVRGADADMSKSAVLHVLTTHLRSGHNVALIAVDKKAKMSAAVEQTIVAFYADSLGKLAADQEWKATFSASALSGTNKYRDLQDDAAGAAAAAAAAAPKDIAFGSNPIFGSCIMDLKTATMSDSAAVAKHVKSVLAKATQPQEIVFLQAIVRIRKAKDLFVCSMNAYVVRDSETAEAMAILDDRRVPVAVLRTAIGGATRTAAVTAVSGATASATEEAEAMRILGSLCAKENLPPRSGNVPRFIEYTTEQVVKIEKDMANLSGTEKDRRAHMVEKMRAMANDASELVTNVEAEPRAYPIHSKSSPAPGEKKDATAAAAASVDPKAGSKPADTAVGGKAATTAVTATAAATAPAPSPSAKAPAPTKEAPPAPATEAAATVATATATTTTAAAAPAGETAADAAAPPQPFSSIHRLAYLQDIKTPSSNKVVQVVVGGETKAYDVDECIDSPVGAKEHSVEESKELSRMTAVLGAGFNVALLGAELAAPAQPEAQMTWRYVKHLLSAVLRTATPESAAEATLHMSVVHEREVLADLISGDAAPHRLVVATSPLFGPVVHGSASAKATTPEEVEKVMSGALAKAKPFLKDGAMIVMTTVLRKVRKDDVMVASVFAVSAADMRPYKGILDHNSAYSRTLFTYALGGPSSTAVLIAASRDMDAAELANALSAQRSVSHIKVPAPRSGSVKEFVKYATGSLERQKKKVAAAAEPAEQESATNSLRRLTESLRDHEELLANPKTAEVKAYPPDSSTAAASSPAAKKQASPPAAQTAQERAAATEAAPREEPKPRAARQTPATASPLTKTEASPAAEPKPAGDAAAAAAPPPHRRRRR</sequence>
<feature type="region of interest" description="Disordered" evidence="1">
    <location>
        <begin position="328"/>
        <end position="347"/>
    </location>
</feature>
<feature type="compositionally biased region" description="Low complexity" evidence="1">
    <location>
        <begin position="1192"/>
        <end position="1203"/>
    </location>
</feature>
<proteinExistence type="predicted"/>
<feature type="compositionally biased region" description="Low complexity" evidence="1">
    <location>
        <begin position="1"/>
        <end position="36"/>
    </location>
</feature>
<name>A0AAW0FBL0_9TRYP</name>
<feature type="compositionally biased region" description="Low complexity" evidence="1">
    <location>
        <begin position="837"/>
        <end position="855"/>
    </location>
</feature>
<organism evidence="2 3">
    <name type="scientific">Novymonas esmeraldas</name>
    <dbReference type="NCBI Taxonomy" id="1808958"/>
    <lineage>
        <taxon>Eukaryota</taxon>
        <taxon>Discoba</taxon>
        <taxon>Euglenozoa</taxon>
        <taxon>Kinetoplastea</taxon>
        <taxon>Metakinetoplastina</taxon>
        <taxon>Trypanosomatida</taxon>
        <taxon>Trypanosomatidae</taxon>
        <taxon>Novymonas</taxon>
    </lineage>
</organism>
<evidence type="ECO:0000256" key="1">
    <source>
        <dbReference type="SAM" id="MobiDB-lite"/>
    </source>
</evidence>